<name>A0ABV8DQY6_9NOCA</name>
<gene>
    <name evidence="2" type="ORF">ACFO0B_08915</name>
</gene>
<feature type="domain" description="AB hydrolase-1" evidence="1">
    <location>
        <begin position="11"/>
        <end position="211"/>
    </location>
</feature>
<dbReference type="GO" id="GO:0016787">
    <property type="term" value="F:hydrolase activity"/>
    <property type="evidence" value="ECO:0007669"/>
    <property type="project" value="UniProtKB-KW"/>
</dbReference>
<keyword evidence="2" id="KW-0378">Hydrolase</keyword>
<organism evidence="2 3">
    <name type="scientific">Nocardia jiangsuensis</name>
    <dbReference type="NCBI Taxonomy" id="1691563"/>
    <lineage>
        <taxon>Bacteria</taxon>
        <taxon>Bacillati</taxon>
        <taxon>Actinomycetota</taxon>
        <taxon>Actinomycetes</taxon>
        <taxon>Mycobacteriales</taxon>
        <taxon>Nocardiaceae</taxon>
        <taxon>Nocardia</taxon>
    </lineage>
</organism>
<evidence type="ECO:0000313" key="2">
    <source>
        <dbReference type="EMBL" id="MFC3962109.1"/>
    </source>
</evidence>
<comment type="caution">
    <text evidence="2">The sequence shown here is derived from an EMBL/GenBank/DDBJ whole genome shotgun (WGS) entry which is preliminary data.</text>
</comment>
<dbReference type="SUPFAM" id="SSF53474">
    <property type="entry name" value="alpha/beta-Hydrolases"/>
    <property type="match status" value="1"/>
</dbReference>
<proteinExistence type="predicted"/>
<reference evidence="3" key="1">
    <citation type="journal article" date="2019" name="Int. J. Syst. Evol. Microbiol.">
        <title>The Global Catalogue of Microorganisms (GCM) 10K type strain sequencing project: providing services to taxonomists for standard genome sequencing and annotation.</title>
        <authorList>
            <consortium name="The Broad Institute Genomics Platform"/>
            <consortium name="The Broad Institute Genome Sequencing Center for Infectious Disease"/>
            <person name="Wu L."/>
            <person name="Ma J."/>
        </authorList>
    </citation>
    <scope>NUCLEOTIDE SEQUENCE [LARGE SCALE GENOMIC DNA]</scope>
    <source>
        <strain evidence="3">CGMCC 4.7330</strain>
    </source>
</reference>
<evidence type="ECO:0000313" key="3">
    <source>
        <dbReference type="Proteomes" id="UP001595696"/>
    </source>
</evidence>
<dbReference type="RefSeq" id="WP_378611847.1">
    <property type="nucleotide sequence ID" value="NZ_JBHSAX010000007.1"/>
</dbReference>
<dbReference type="InterPro" id="IPR000073">
    <property type="entry name" value="AB_hydrolase_1"/>
</dbReference>
<protein>
    <submittedName>
        <fullName evidence="2">Alpha/beta fold hydrolase</fullName>
    </submittedName>
</protein>
<dbReference type="Gene3D" id="3.40.50.1820">
    <property type="entry name" value="alpha/beta hydrolase"/>
    <property type="match status" value="1"/>
</dbReference>
<dbReference type="Proteomes" id="UP001595696">
    <property type="component" value="Unassembled WGS sequence"/>
</dbReference>
<keyword evidence="3" id="KW-1185">Reference proteome</keyword>
<dbReference type="EMBL" id="JBHSAX010000007">
    <property type="protein sequence ID" value="MFC3962109.1"/>
    <property type="molecule type" value="Genomic_DNA"/>
</dbReference>
<dbReference type="InterPro" id="IPR029058">
    <property type="entry name" value="AB_hydrolase_fold"/>
</dbReference>
<sequence length="231" mass="23330">MLLSPEPAAVVALPGTGSDSHFAQRAFGAACAARDLRIVAVQPDPGAVVASCLEALDSAARRHGRVVAAGISLGAAIAVEWAGANPESTAGVVAGLPAWTGGSGGESPAALSARVTAESVRADGLEATIAQMRASSPAWLAETLTRSWRGYGSALPDALLEAAGYSWPTEPLLRSLAVPTVVVGAVDDPIHPFPVAERWAALIPGAVLHTMTLAEFGADPALLGHLAIGPR</sequence>
<accession>A0ABV8DQY6</accession>
<dbReference type="Pfam" id="PF12697">
    <property type="entry name" value="Abhydrolase_6"/>
    <property type="match status" value="1"/>
</dbReference>
<evidence type="ECO:0000259" key="1">
    <source>
        <dbReference type="Pfam" id="PF12697"/>
    </source>
</evidence>